<proteinExistence type="predicted"/>
<gene>
    <name evidence="2" type="ORF">PMKS-002182</name>
</gene>
<organism evidence="2 3">
    <name type="scientific">Pichia membranifaciens</name>
    <dbReference type="NCBI Taxonomy" id="4926"/>
    <lineage>
        <taxon>Eukaryota</taxon>
        <taxon>Fungi</taxon>
        <taxon>Dikarya</taxon>
        <taxon>Ascomycota</taxon>
        <taxon>Saccharomycotina</taxon>
        <taxon>Pichiomycetes</taxon>
        <taxon>Pichiales</taxon>
        <taxon>Pichiaceae</taxon>
        <taxon>Pichia</taxon>
    </lineage>
</organism>
<accession>A0A1Q2YGR0</accession>
<evidence type="ECO:0000313" key="2">
    <source>
        <dbReference type="EMBL" id="GAV28708.1"/>
    </source>
</evidence>
<reference evidence="2 3" key="1">
    <citation type="submission" date="2016-08" db="EMBL/GenBank/DDBJ databases">
        <title>Whole genome shotgun sequence of Pichia membranifaciens KS47-1.</title>
        <authorList>
            <person name="Konishi M."/>
            <person name="Ishida M."/>
            <person name="Arakawa T."/>
            <person name="Kato Y."/>
            <person name="Horiuchi J."/>
        </authorList>
    </citation>
    <scope>NUCLEOTIDE SEQUENCE [LARGE SCALE GENOMIC DNA]</scope>
    <source>
        <strain evidence="2 3">KS47-1</strain>
    </source>
</reference>
<dbReference type="OrthoDB" id="3176171at2759"/>
<comment type="caution">
    <text evidence="2">The sequence shown here is derived from an EMBL/GenBank/DDBJ whole genome shotgun (WGS) entry which is preliminary data.</text>
</comment>
<dbReference type="EMBL" id="BDGI01000078">
    <property type="protein sequence ID" value="GAV28708.1"/>
    <property type="molecule type" value="Genomic_DNA"/>
</dbReference>
<sequence>MDSTVKREISKYAEQRSNVKTQLGIMIERLWSNVNKCEYLKSNKIYIVARRKMLLIYTKQLNDFCENLEKFDVENKTVALRQSLGKIIGNIRSQIALLEEEYNQRTELDIVLLDTSESFLGKLRELDSWSDEDEVSYAKEVEYLKTDIEKQIFYESSVLFDSWFSDASGVSGLDSIPSILAQFLCMIENIANNIQNVEEARMQCYQMSDSLIQNCMQQLGPDIDTYPPDVTQLNHRKRKNSGNNGITKSDESGESSFIRQGNRINSINNKLMRINLNSVKDNYDSKNANVDSLSEVESSLILENDNKPSRISSRVRSSSHSLLLQSESTPQKAGIMDDLSGYISPGVMRKVESNPDDSQPRMAMIDIQSTIPEWDESNSSVIIRKEVDVDEENINPENKDNVLINHMLGSPFRFMTGISKEATSPSPSHVRKHRNHNGKLTTKKLIASPMITSPHRLVGLDSSSSNMFQFKIRESMGNTKHGEDAENYDRDNEIGIDVEVMKN</sequence>
<protein>
    <submittedName>
        <fullName evidence="2">Uncharacterized protein</fullName>
    </submittedName>
</protein>
<feature type="region of interest" description="Disordered" evidence="1">
    <location>
        <begin position="235"/>
        <end position="260"/>
    </location>
</feature>
<keyword evidence="3" id="KW-1185">Reference proteome</keyword>
<dbReference type="AlphaFoldDB" id="A0A1Q2YGR0"/>
<dbReference type="Proteomes" id="UP000186136">
    <property type="component" value="Unassembled WGS sequence"/>
</dbReference>
<evidence type="ECO:0000313" key="3">
    <source>
        <dbReference type="Proteomes" id="UP000186136"/>
    </source>
</evidence>
<evidence type="ECO:0000256" key="1">
    <source>
        <dbReference type="SAM" id="MobiDB-lite"/>
    </source>
</evidence>
<name>A0A1Q2YGR0_9ASCO</name>